<dbReference type="InterPro" id="IPR006553">
    <property type="entry name" value="Leu-rich_rpt_Cys-con_subtyp"/>
</dbReference>
<protein>
    <submittedName>
        <fullName evidence="1">Leucine-rich repeat protein (LRRP), putative</fullName>
    </submittedName>
</protein>
<dbReference type="PANTHER" id="PTHR12904">
    <property type="match status" value="1"/>
</dbReference>
<gene>
    <name evidence="1" type="ORF">TEOVI_000791700</name>
</gene>
<dbReference type="RefSeq" id="XP_067079506.1">
    <property type="nucleotide sequence ID" value="XM_067223405.1"/>
</dbReference>
<sequence>MLEGSDASVGGDVRPCCGETNRLRVGSLRATGSDELRSCHHLILTEKVERESLRSLRLCTSIQTLRFEGEYPFADLSPIPELRSLGELSIEEAPKLENFVGIKNLPQLKALEVAEAPIRGGCLQTLTAGCNLVKLCLDSCPYLKDVSPLAEMTALEHLAICKCVGIETGIGSLGKLPALRELYLIGTSMRGNSLRGLGATTSLLNLCIVSCGCLTDVLHIADVQVLRQLTLESCTSLEEGVGKLGGLPALYELDLSYSSIVDVFLQGLSSSRSLVKLNLSWCDQLTDVSPLAELKTLKYLNLQSCEAVVAGIGDLGKLPGLYELDLSCTPITDCALRDLCSSRSLVRLDISSCDNLTDLSALVSLKTLGELNLDACTEVKQGIGNISQLPELRRLDGTCLPITDDSLRDLSASRSLVVLCLDTCMDITDVSCLAAVKTLEEISLNSCLSVEKGVEALTTLPRLRSVNLRGVKIDSEVLSELQARGVNLLR</sequence>
<dbReference type="InterPro" id="IPR032675">
    <property type="entry name" value="LRR_dom_sf"/>
</dbReference>
<dbReference type="Gene3D" id="3.80.10.10">
    <property type="entry name" value="Ribonuclease Inhibitor"/>
    <property type="match status" value="2"/>
</dbReference>
<name>A0A1G4I896_TRYEQ</name>
<dbReference type="SMART" id="SM00367">
    <property type="entry name" value="LRR_CC"/>
    <property type="match status" value="5"/>
</dbReference>
<reference evidence="1" key="1">
    <citation type="submission" date="2016-09" db="EMBL/GenBank/DDBJ databases">
        <authorList>
            <person name="Hebert L."/>
            <person name="Moumen B."/>
        </authorList>
    </citation>
    <scope>NUCLEOTIDE SEQUENCE [LARGE SCALE GENOMIC DNA]</scope>
    <source>
        <strain evidence="1">OVI</strain>
    </source>
</reference>
<dbReference type="Proteomes" id="UP000195570">
    <property type="component" value="Unassembled WGS sequence"/>
</dbReference>
<proteinExistence type="predicted"/>
<dbReference type="VEuPathDB" id="TriTrypDB:TEOVI_000791700"/>
<organism evidence="1 2">
    <name type="scientific">Trypanosoma equiperdum</name>
    <dbReference type="NCBI Taxonomy" id="5694"/>
    <lineage>
        <taxon>Eukaryota</taxon>
        <taxon>Discoba</taxon>
        <taxon>Euglenozoa</taxon>
        <taxon>Kinetoplastea</taxon>
        <taxon>Metakinetoplastina</taxon>
        <taxon>Trypanosomatida</taxon>
        <taxon>Trypanosomatidae</taxon>
        <taxon>Trypanosoma</taxon>
    </lineage>
</organism>
<evidence type="ECO:0000313" key="2">
    <source>
        <dbReference type="Proteomes" id="UP000195570"/>
    </source>
</evidence>
<evidence type="ECO:0000313" key="1">
    <source>
        <dbReference type="EMBL" id="SCU68331.1"/>
    </source>
</evidence>
<accession>A0A1G4I896</accession>
<dbReference type="PANTHER" id="PTHR12904:SF31">
    <property type="entry name" value="LEUCINE-RICH REPEAT PROTEIN (LRRP)"/>
    <property type="match status" value="1"/>
</dbReference>
<dbReference type="SUPFAM" id="SSF52047">
    <property type="entry name" value="RNI-like"/>
    <property type="match status" value="2"/>
</dbReference>
<dbReference type="InterPro" id="IPR051341">
    <property type="entry name" value="Zyg-11_UBL_adapter"/>
</dbReference>
<dbReference type="GeneID" id="92381851"/>
<dbReference type="Pfam" id="PF13516">
    <property type="entry name" value="LRR_6"/>
    <property type="match status" value="1"/>
</dbReference>
<dbReference type="InterPro" id="IPR001611">
    <property type="entry name" value="Leu-rich_rpt"/>
</dbReference>
<dbReference type="AlphaFoldDB" id="A0A1G4I896"/>
<keyword evidence="2" id="KW-1185">Reference proteome</keyword>
<dbReference type="EMBL" id="CZPT02000958">
    <property type="protein sequence ID" value="SCU68331.1"/>
    <property type="molecule type" value="Genomic_DNA"/>
</dbReference>
<comment type="caution">
    <text evidence="1">The sequence shown here is derived from an EMBL/GenBank/DDBJ whole genome shotgun (WGS) entry which is preliminary data.</text>
</comment>